<dbReference type="NCBIfam" id="NF006825">
    <property type="entry name" value="PRK09347.1-2"/>
    <property type="match status" value="1"/>
</dbReference>
<evidence type="ECO:0000313" key="9">
    <source>
        <dbReference type="Proteomes" id="UP000675781"/>
    </source>
</evidence>
<name>A0A941EQI0_9ACTN</name>
<dbReference type="InterPro" id="IPR043133">
    <property type="entry name" value="GTP-CH-I_C/QueF"/>
</dbReference>
<organism evidence="8 9">
    <name type="scientific">Actinospica durhamensis</name>
    <dbReference type="NCBI Taxonomy" id="1508375"/>
    <lineage>
        <taxon>Bacteria</taxon>
        <taxon>Bacillati</taxon>
        <taxon>Actinomycetota</taxon>
        <taxon>Actinomycetes</taxon>
        <taxon>Catenulisporales</taxon>
        <taxon>Actinospicaceae</taxon>
        <taxon>Actinospica</taxon>
    </lineage>
</organism>
<feature type="binding site" evidence="6">
    <location>
        <position position="163"/>
    </location>
    <ligand>
        <name>Zn(2+)</name>
        <dbReference type="ChEBI" id="CHEBI:29105"/>
    </ligand>
</feature>
<evidence type="ECO:0000256" key="2">
    <source>
        <dbReference type="ARBA" id="ARBA00005080"/>
    </source>
</evidence>
<keyword evidence="4 6" id="KW-0554">One-carbon metabolism</keyword>
<dbReference type="EC" id="3.5.4.16" evidence="6"/>
<dbReference type="GO" id="GO:0005525">
    <property type="term" value="F:GTP binding"/>
    <property type="evidence" value="ECO:0007669"/>
    <property type="project" value="UniProtKB-KW"/>
</dbReference>
<dbReference type="Gene3D" id="3.30.1130.10">
    <property type="match status" value="1"/>
</dbReference>
<dbReference type="FunFam" id="3.30.1130.10:FF:000001">
    <property type="entry name" value="GTP cyclohydrolase 1"/>
    <property type="match status" value="1"/>
</dbReference>
<dbReference type="Pfam" id="PF01227">
    <property type="entry name" value="GTP_cyclohydroI"/>
    <property type="match status" value="1"/>
</dbReference>
<dbReference type="GO" id="GO:0008270">
    <property type="term" value="F:zinc ion binding"/>
    <property type="evidence" value="ECO:0007669"/>
    <property type="project" value="UniProtKB-UniRule"/>
</dbReference>
<keyword evidence="6" id="KW-0862">Zinc</keyword>
<dbReference type="FunFam" id="1.10.286.10:FF:000001">
    <property type="entry name" value="GTP cyclohydrolase 1"/>
    <property type="match status" value="1"/>
</dbReference>
<dbReference type="PROSITE" id="PS00859">
    <property type="entry name" value="GTP_CYCLOHYDROL_1_1"/>
    <property type="match status" value="1"/>
</dbReference>
<dbReference type="InterPro" id="IPR018234">
    <property type="entry name" value="GTP_CycHdrlase_I_CS"/>
</dbReference>
<evidence type="ECO:0000256" key="6">
    <source>
        <dbReference type="HAMAP-Rule" id="MF_00223"/>
    </source>
</evidence>
<dbReference type="GO" id="GO:0006730">
    <property type="term" value="P:one-carbon metabolic process"/>
    <property type="evidence" value="ECO:0007669"/>
    <property type="project" value="UniProtKB-UniRule"/>
</dbReference>
<accession>A0A941EQI0</accession>
<feature type="domain" description="GTP cyclohydrolase I" evidence="7">
    <location>
        <begin position="22"/>
        <end position="198"/>
    </location>
</feature>
<keyword evidence="5 6" id="KW-0378">Hydrolase</keyword>
<dbReference type="GO" id="GO:0046654">
    <property type="term" value="P:tetrahydrofolate biosynthetic process"/>
    <property type="evidence" value="ECO:0007669"/>
    <property type="project" value="UniProtKB-UniRule"/>
</dbReference>
<dbReference type="PANTHER" id="PTHR11109:SF7">
    <property type="entry name" value="GTP CYCLOHYDROLASE 1"/>
    <property type="match status" value="1"/>
</dbReference>
<dbReference type="SUPFAM" id="SSF55620">
    <property type="entry name" value="Tetrahydrobiopterin biosynthesis enzymes-like"/>
    <property type="match status" value="1"/>
</dbReference>
<reference evidence="8" key="1">
    <citation type="submission" date="2021-04" db="EMBL/GenBank/DDBJ databases">
        <title>Genome based classification of Actinospica acidithermotolerans sp. nov., an actinobacterium isolated from an Indonesian hot spring.</title>
        <authorList>
            <person name="Kusuma A.B."/>
            <person name="Putra K.E."/>
            <person name="Nafisah S."/>
            <person name="Loh J."/>
            <person name="Nouioui I."/>
            <person name="Goodfellow M."/>
        </authorList>
    </citation>
    <scope>NUCLEOTIDE SEQUENCE</scope>
    <source>
        <strain evidence="8">CSCA 57</strain>
    </source>
</reference>
<dbReference type="EMBL" id="JAGSOG010000090">
    <property type="protein sequence ID" value="MBR7835298.1"/>
    <property type="molecule type" value="Genomic_DNA"/>
</dbReference>
<dbReference type="InterPro" id="IPR020602">
    <property type="entry name" value="GTP_CycHdrlase_I_dom"/>
</dbReference>
<protein>
    <recommendedName>
        <fullName evidence="6">GTP cyclohydrolase 1</fullName>
        <ecNumber evidence="6">3.5.4.16</ecNumber>
    </recommendedName>
    <alternativeName>
        <fullName evidence="6">GTP cyclohydrolase I</fullName>
        <shortName evidence="6">GTP-CH-I</shortName>
    </alternativeName>
</protein>
<evidence type="ECO:0000256" key="1">
    <source>
        <dbReference type="ARBA" id="ARBA00001052"/>
    </source>
</evidence>
<evidence type="ECO:0000259" key="7">
    <source>
        <dbReference type="Pfam" id="PF01227"/>
    </source>
</evidence>
<comment type="similarity">
    <text evidence="3 6">Belongs to the GTP cyclohydrolase I family.</text>
</comment>
<feature type="binding site" evidence="6">
    <location>
        <position position="93"/>
    </location>
    <ligand>
        <name>Zn(2+)</name>
        <dbReference type="ChEBI" id="CHEBI:29105"/>
    </ligand>
</feature>
<dbReference type="NCBIfam" id="NF006826">
    <property type="entry name" value="PRK09347.1-3"/>
    <property type="match status" value="1"/>
</dbReference>
<evidence type="ECO:0000256" key="4">
    <source>
        <dbReference type="ARBA" id="ARBA00022563"/>
    </source>
</evidence>
<sequence length="201" mass="22168">MHGEESVDAGRAVASFDEKRAEDAIRELLFAVGEDPDRDGLRDTPGRVARAYREMFAGLHQAPEDVLTTTFDLGHDEMVLVKDIELFSCCEHHLVPFHGVAHVGYIPSVDGRITGLSKLARLVDVYAKRPQVQERLTTQVADALVRILQPRGVIVVVECEHLCMSMRGIRKPGARTVTSAVRGMLRSPATRAEAMSLILGR</sequence>
<dbReference type="Gene3D" id="1.10.286.10">
    <property type="match status" value="1"/>
</dbReference>
<keyword evidence="6" id="KW-0342">GTP-binding</keyword>
<feature type="binding site" evidence="6">
    <location>
        <position position="90"/>
    </location>
    <ligand>
        <name>Zn(2+)</name>
        <dbReference type="ChEBI" id="CHEBI:29105"/>
    </ligand>
</feature>
<comment type="catalytic activity">
    <reaction evidence="1 6">
        <text>GTP + H2O = 7,8-dihydroneopterin 3'-triphosphate + formate + H(+)</text>
        <dbReference type="Rhea" id="RHEA:17473"/>
        <dbReference type="ChEBI" id="CHEBI:15377"/>
        <dbReference type="ChEBI" id="CHEBI:15378"/>
        <dbReference type="ChEBI" id="CHEBI:15740"/>
        <dbReference type="ChEBI" id="CHEBI:37565"/>
        <dbReference type="ChEBI" id="CHEBI:58462"/>
        <dbReference type="EC" id="3.5.4.16"/>
    </reaction>
</comment>
<dbReference type="GO" id="GO:0003934">
    <property type="term" value="F:GTP cyclohydrolase I activity"/>
    <property type="evidence" value="ECO:0007669"/>
    <property type="project" value="UniProtKB-UniRule"/>
</dbReference>
<dbReference type="HAMAP" id="MF_00223">
    <property type="entry name" value="FolE"/>
    <property type="match status" value="1"/>
</dbReference>
<dbReference type="InterPro" id="IPR001474">
    <property type="entry name" value="GTP_CycHdrlase_I"/>
</dbReference>
<keyword evidence="9" id="KW-1185">Reference proteome</keyword>
<comment type="caution">
    <text evidence="8">The sequence shown here is derived from an EMBL/GenBank/DDBJ whole genome shotgun (WGS) entry which is preliminary data.</text>
</comment>
<gene>
    <name evidence="6 8" type="primary">folE</name>
    <name evidence="8" type="ORF">KDL01_18635</name>
</gene>
<dbReference type="InterPro" id="IPR043134">
    <property type="entry name" value="GTP-CH-I_N"/>
</dbReference>
<proteinExistence type="inferred from homology"/>
<dbReference type="Proteomes" id="UP000675781">
    <property type="component" value="Unassembled WGS sequence"/>
</dbReference>
<dbReference type="GO" id="GO:0006729">
    <property type="term" value="P:tetrahydrobiopterin biosynthetic process"/>
    <property type="evidence" value="ECO:0007669"/>
    <property type="project" value="TreeGrafter"/>
</dbReference>
<evidence type="ECO:0000256" key="3">
    <source>
        <dbReference type="ARBA" id="ARBA00008085"/>
    </source>
</evidence>
<comment type="subunit">
    <text evidence="6">Homopolymer.</text>
</comment>
<evidence type="ECO:0000256" key="5">
    <source>
        <dbReference type="ARBA" id="ARBA00022801"/>
    </source>
</evidence>
<keyword evidence="6" id="KW-0547">Nucleotide-binding</keyword>
<dbReference type="PANTHER" id="PTHR11109">
    <property type="entry name" value="GTP CYCLOHYDROLASE I"/>
    <property type="match status" value="1"/>
</dbReference>
<evidence type="ECO:0000313" key="8">
    <source>
        <dbReference type="EMBL" id="MBR7835298.1"/>
    </source>
</evidence>
<dbReference type="AlphaFoldDB" id="A0A941EQI0"/>
<dbReference type="GO" id="GO:0005737">
    <property type="term" value="C:cytoplasm"/>
    <property type="evidence" value="ECO:0007669"/>
    <property type="project" value="TreeGrafter"/>
</dbReference>
<keyword evidence="6" id="KW-0479">Metal-binding</keyword>
<dbReference type="PROSITE" id="PS00860">
    <property type="entry name" value="GTP_CYCLOHYDROL_1_2"/>
    <property type="match status" value="1"/>
</dbReference>
<dbReference type="NCBIfam" id="TIGR00063">
    <property type="entry name" value="folE"/>
    <property type="match status" value="1"/>
</dbReference>
<comment type="pathway">
    <text evidence="2 6">Cofactor biosynthesis; 7,8-dihydroneopterin triphosphate biosynthesis; 7,8-dihydroneopterin triphosphate from GTP: step 1/1.</text>
</comment>